<accession>A0A2R4WMD6</accession>
<dbReference type="KEGG" id="mee:DA075_18890"/>
<evidence type="ECO:0000259" key="4">
    <source>
        <dbReference type="PROSITE" id="PS51077"/>
    </source>
</evidence>
<dbReference type="InterPro" id="IPR005471">
    <property type="entry name" value="Tscrpt_reg_IclR_N"/>
</dbReference>
<evidence type="ECO:0000256" key="1">
    <source>
        <dbReference type="ARBA" id="ARBA00023015"/>
    </source>
</evidence>
<dbReference type="InterPro" id="IPR014757">
    <property type="entry name" value="Tscrpt_reg_IclR_C"/>
</dbReference>
<dbReference type="GO" id="GO:0003700">
    <property type="term" value="F:DNA-binding transcription factor activity"/>
    <property type="evidence" value="ECO:0007669"/>
    <property type="project" value="TreeGrafter"/>
</dbReference>
<dbReference type="RefSeq" id="WP_099954514.1">
    <property type="nucleotide sequence ID" value="NZ_CP028843.1"/>
</dbReference>
<name>A0A2R4WMD6_9HYPH</name>
<dbReference type="InterPro" id="IPR029016">
    <property type="entry name" value="GAF-like_dom_sf"/>
</dbReference>
<evidence type="ECO:0000259" key="5">
    <source>
        <dbReference type="PROSITE" id="PS51078"/>
    </source>
</evidence>
<dbReference type="SUPFAM" id="SSF46785">
    <property type="entry name" value="Winged helix' DNA-binding domain"/>
    <property type="match status" value="1"/>
</dbReference>
<dbReference type="PANTHER" id="PTHR30136">
    <property type="entry name" value="HELIX-TURN-HELIX TRANSCRIPTIONAL REGULATOR, ICLR FAMILY"/>
    <property type="match status" value="1"/>
</dbReference>
<dbReference type="Gene3D" id="3.30.450.40">
    <property type="match status" value="1"/>
</dbReference>
<evidence type="ECO:0000256" key="3">
    <source>
        <dbReference type="ARBA" id="ARBA00023163"/>
    </source>
</evidence>
<organism evidence="6 7">
    <name type="scientific">Methylobacterium currus</name>
    <dbReference type="NCBI Taxonomy" id="2051553"/>
    <lineage>
        <taxon>Bacteria</taxon>
        <taxon>Pseudomonadati</taxon>
        <taxon>Pseudomonadota</taxon>
        <taxon>Alphaproteobacteria</taxon>
        <taxon>Hyphomicrobiales</taxon>
        <taxon>Methylobacteriaceae</taxon>
        <taxon>Methylobacterium</taxon>
    </lineage>
</organism>
<dbReference type="GO" id="GO:0003677">
    <property type="term" value="F:DNA binding"/>
    <property type="evidence" value="ECO:0007669"/>
    <property type="project" value="UniProtKB-KW"/>
</dbReference>
<dbReference type="PROSITE" id="PS51078">
    <property type="entry name" value="ICLR_ED"/>
    <property type="match status" value="1"/>
</dbReference>
<evidence type="ECO:0000313" key="6">
    <source>
        <dbReference type="EMBL" id="AWB22711.1"/>
    </source>
</evidence>
<dbReference type="Pfam" id="PF09339">
    <property type="entry name" value="HTH_IclR"/>
    <property type="match status" value="1"/>
</dbReference>
<keyword evidence="1" id="KW-0805">Transcription regulation</keyword>
<evidence type="ECO:0000256" key="2">
    <source>
        <dbReference type="ARBA" id="ARBA00023125"/>
    </source>
</evidence>
<dbReference type="PROSITE" id="PS51077">
    <property type="entry name" value="HTH_ICLR"/>
    <property type="match status" value="1"/>
</dbReference>
<dbReference type="InterPro" id="IPR036390">
    <property type="entry name" value="WH_DNA-bd_sf"/>
</dbReference>
<dbReference type="InterPro" id="IPR036388">
    <property type="entry name" value="WH-like_DNA-bd_sf"/>
</dbReference>
<dbReference type="OrthoDB" id="6057486at2"/>
<dbReference type="EMBL" id="CP028843">
    <property type="protein sequence ID" value="AWB22711.1"/>
    <property type="molecule type" value="Genomic_DNA"/>
</dbReference>
<dbReference type="Proteomes" id="UP000244755">
    <property type="component" value="Chromosome 1"/>
</dbReference>
<keyword evidence="3" id="KW-0804">Transcription</keyword>
<dbReference type="SMART" id="SM00346">
    <property type="entry name" value="HTH_ICLR"/>
    <property type="match status" value="1"/>
</dbReference>
<dbReference type="Pfam" id="PF01614">
    <property type="entry name" value="IclR_C"/>
    <property type="match status" value="1"/>
</dbReference>
<evidence type="ECO:0000313" key="7">
    <source>
        <dbReference type="Proteomes" id="UP000244755"/>
    </source>
</evidence>
<feature type="domain" description="HTH iclR-type" evidence="4">
    <location>
        <begin position="14"/>
        <end position="75"/>
    </location>
</feature>
<proteinExistence type="predicted"/>
<keyword evidence="7" id="KW-1185">Reference proteome</keyword>
<dbReference type="SUPFAM" id="SSF55781">
    <property type="entry name" value="GAF domain-like"/>
    <property type="match status" value="1"/>
</dbReference>
<feature type="domain" description="IclR-ED" evidence="5">
    <location>
        <begin position="76"/>
        <end position="257"/>
    </location>
</feature>
<dbReference type="InterPro" id="IPR050707">
    <property type="entry name" value="HTH_MetabolicPath_Reg"/>
</dbReference>
<dbReference type="PANTHER" id="PTHR30136:SF7">
    <property type="entry name" value="HTH-TYPE TRANSCRIPTIONAL REGULATOR KDGR-RELATED"/>
    <property type="match status" value="1"/>
</dbReference>
<dbReference type="Gene3D" id="1.10.10.10">
    <property type="entry name" value="Winged helix-like DNA-binding domain superfamily/Winged helix DNA-binding domain"/>
    <property type="match status" value="1"/>
</dbReference>
<dbReference type="AlphaFoldDB" id="A0A2R4WMD6"/>
<sequence length="258" mass="28265">MAVGNDDADERYKAPALDKGLDILELLSETEEGLSLAEIAKALDRSPNEIYRMLGRLVRRNYVVRTTADRYEISLKLFGLAHRHPPMRRLVGLALAPMRRFAREAEQSCHMVVYDRGSGVVLAQIDAPSYWGLSIRVGAHISLLNTGSGHVLLAFVSDAERAMMIEERVAVPNETWPERFEDLLAEVRERGYEIRPSQQTAGVTNIAVPVLDAGGRPLAALTCPQLDRLDGGPSPSREAILSLLLTAARDISAAAGVE</sequence>
<gene>
    <name evidence="6" type="ORF">DA075_18890</name>
</gene>
<dbReference type="GO" id="GO:0045892">
    <property type="term" value="P:negative regulation of DNA-templated transcription"/>
    <property type="evidence" value="ECO:0007669"/>
    <property type="project" value="TreeGrafter"/>
</dbReference>
<keyword evidence="2" id="KW-0238">DNA-binding</keyword>
<protein>
    <submittedName>
        <fullName evidence="6">IclR family transcriptional regulator</fullName>
    </submittedName>
</protein>
<reference evidence="6 7" key="1">
    <citation type="submission" date="2018-04" db="EMBL/GenBank/DDBJ databases">
        <title>Methylobacterium sp. PR1016A genome.</title>
        <authorList>
            <person name="Park W."/>
        </authorList>
    </citation>
    <scope>NUCLEOTIDE SEQUENCE [LARGE SCALE GENOMIC DNA]</scope>
    <source>
        <strain evidence="6 7">PR1016A</strain>
    </source>
</reference>